<keyword evidence="2" id="KW-1185">Reference proteome</keyword>
<proteinExistence type="predicted"/>
<accession>A0AAV4RQ79</accession>
<dbReference type="Gene3D" id="3.60.10.10">
    <property type="entry name" value="Endonuclease/exonuclease/phosphatase"/>
    <property type="match status" value="1"/>
</dbReference>
<reference evidence="1 2" key="1">
    <citation type="submission" date="2021-06" db="EMBL/GenBank/DDBJ databases">
        <title>Caerostris darwini draft genome.</title>
        <authorList>
            <person name="Kono N."/>
            <person name="Arakawa K."/>
        </authorList>
    </citation>
    <scope>NUCLEOTIDE SEQUENCE [LARGE SCALE GENOMIC DNA]</scope>
</reference>
<dbReference type="EMBL" id="BPLQ01006451">
    <property type="protein sequence ID" value="GIY22496.1"/>
    <property type="molecule type" value="Genomic_DNA"/>
</dbReference>
<dbReference type="Proteomes" id="UP001054837">
    <property type="component" value="Unassembled WGS sequence"/>
</dbReference>
<comment type="caution">
    <text evidence="1">The sequence shown here is derived from an EMBL/GenBank/DDBJ whole genome shotgun (WGS) entry which is preliminary data.</text>
</comment>
<evidence type="ECO:0008006" key="3">
    <source>
        <dbReference type="Google" id="ProtNLM"/>
    </source>
</evidence>
<dbReference type="SUPFAM" id="SSF56219">
    <property type="entry name" value="DNase I-like"/>
    <property type="match status" value="1"/>
</dbReference>
<dbReference type="InterPro" id="IPR036691">
    <property type="entry name" value="Endo/exonu/phosph_ase_sf"/>
</dbReference>
<evidence type="ECO:0000313" key="2">
    <source>
        <dbReference type="Proteomes" id="UP001054837"/>
    </source>
</evidence>
<dbReference type="PANTHER" id="PTHR19446">
    <property type="entry name" value="REVERSE TRANSCRIPTASES"/>
    <property type="match status" value="1"/>
</dbReference>
<name>A0AAV4RQ79_9ARAC</name>
<organism evidence="1 2">
    <name type="scientific">Caerostris darwini</name>
    <dbReference type="NCBI Taxonomy" id="1538125"/>
    <lineage>
        <taxon>Eukaryota</taxon>
        <taxon>Metazoa</taxon>
        <taxon>Ecdysozoa</taxon>
        <taxon>Arthropoda</taxon>
        <taxon>Chelicerata</taxon>
        <taxon>Arachnida</taxon>
        <taxon>Araneae</taxon>
        <taxon>Araneomorphae</taxon>
        <taxon>Entelegynae</taxon>
        <taxon>Araneoidea</taxon>
        <taxon>Araneidae</taxon>
        <taxon>Caerostris</taxon>
    </lineage>
</organism>
<dbReference type="AlphaFoldDB" id="A0AAV4RQ79"/>
<protein>
    <recommendedName>
        <fullName evidence="3">Reverse transcriptase</fullName>
    </recommendedName>
</protein>
<sequence>MDTPMRNPDIAGKVIGPEKEDNEWLRQALTLFREIVKRGNTTERSKSVNRNKVTKNYITTVKPKEESNSSSDTRKVVQAKLDIRKLKIGVRQVRNIRNGGIETDTETVLDKLIQEFKFQDDLTKHFSIEKPSLRKPQIICFDVAQDTSDEKLLEDLHSQFSEEGHGNEDFHIKHHFNSKRGVNWIVEVNPCLYSKVIASKKIAICWEKIVGQELLLLPQVILVTRDIVSVHLNTHNLDCLLISTYCPPKRYSAIAFCNAIDLTIENSPSSIPTFDCSRGQSWIHLLLTKNIDKGISVEVTDNISNSDHNLLHFSWTLDDLLPPEKTHINISQTNWFTVKSSIFNIIKAHTSSSFSEVNTLISTIQTEITARLSTTSNNKRSLQRACGAVWWTQELQTKRSKTRALRCLYQKENGPTLRTTKLAAFKRSQAEYKKLIIKTKTNNFKSHIDSITTSSFFGKNFKILTHKKTRSSNLNCILKEDGSTTSTLQDTYSEILSLHFLCSAFVESIPSSISIPITPLELEAVIEGIKPRKASGIDGLPGEIVKEIFYANPVWFASLFNFLFSSGHFPHIWKWARIVLIPKEGRGLNHKQDFRPICILPC</sequence>
<evidence type="ECO:0000313" key="1">
    <source>
        <dbReference type="EMBL" id="GIY22496.1"/>
    </source>
</evidence>
<gene>
    <name evidence="1" type="primary">R1A1-elementORF2_210</name>
    <name evidence="1" type="ORF">CDAR_200091</name>
</gene>